<sequence>MSPHAGALAHAHPSTRTSVRCPSLPRAPSRLHRPWQVEEAFPEDRTPGAGSRGEPGSFSLPAHCDPWSLAVARCRRLPLSPRESLWNLRPPRQPVPPPARAQRVPRALPLLLLPAAPAVSGMTCAGRGTACVLPRKDREGPIPVWKRLLCRLGPPRFWCCLCGPCALQGRPLPALHSAAMSSGSCVPFPGRVCVPTVAVPRRGGTVGPGRLVFPLPRRVASPAQSQPLPLSSALPHPPRPCSEPGCVFSGRRQRPNGGWAAPPVSGDGGEGPCPEITGTGVALPDPKPFSAGRQPHGLGCPIPRASVSSSACEAAAGSPFSLRADGVRACVGRVGTCGPV</sequence>
<evidence type="ECO:0000256" key="1">
    <source>
        <dbReference type="SAM" id="MobiDB-lite"/>
    </source>
</evidence>
<dbReference type="HOGENOM" id="CLU_816267_0_0_1"/>
<proteinExistence type="predicted"/>
<name>M3Z652_MUSPF</name>
<accession>M3Z652</accession>
<feature type="region of interest" description="Disordered" evidence="1">
    <location>
        <begin position="1"/>
        <end position="56"/>
    </location>
</feature>
<dbReference type="AlphaFoldDB" id="M3Z652"/>
<dbReference type="Ensembl" id="ENSMPUT00000019340.1">
    <property type="protein sequence ID" value="ENSMPUP00000019065.1"/>
    <property type="gene ID" value="ENSMPUG00000019188.1"/>
</dbReference>
<organism evidence="2">
    <name type="scientific">Mustela putorius furo</name>
    <name type="common">European domestic ferret</name>
    <name type="synonym">Mustela furo</name>
    <dbReference type="NCBI Taxonomy" id="9669"/>
    <lineage>
        <taxon>Eukaryota</taxon>
        <taxon>Metazoa</taxon>
        <taxon>Chordata</taxon>
        <taxon>Craniata</taxon>
        <taxon>Vertebrata</taxon>
        <taxon>Euteleostomi</taxon>
        <taxon>Mammalia</taxon>
        <taxon>Eutheria</taxon>
        <taxon>Laurasiatheria</taxon>
        <taxon>Carnivora</taxon>
        <taxon>Caniformia</taxon>
        <taxon>Musteloidea</taxon>
        <taxon>Mustelidae</taxon>
        <taxon>Mustelinae</taxon>
        <taxon>Mustela</taxon>
    </lineage>
</organism>
<dbReference type="InParanoid" id="M3Z652"/>
<protein>
    <submittedName>
        <fullName evidence="2">Uncharacterized protein</fullName>
    </submittedName>
</protein>
<reference evidence="2" key="1">
    <citation type="submission" date="2024-06" db="UniProtKB">
        <authorList>
            <consortium name="Ensembl"/>
        </authorList>
    </citation>
    <scope>IDENTIFICATION</scope>
</reference>
<dbReference type="EMBL" id="AEYP01014235">
    <property type="status" value="NOT_ANNOTATED_CDS"/>
    <property type="molecule type" value="Genomic_DNA"/>
</dbReference>
<evidence type="ECO:0000313" key="2">
    <source>
        <dbReference type="Ensembl" id="ENSMPUP00000019065.1"/>
    </source>
</evidence>